<evidence type="ECO:0000313" key="2">
    <source>
        <dbReference type="EMBL" id="CAH1407160.1"/>
    </source>
</evidence>
<protein>
    <submittedName>
        <fullName evidence="2">Uncharacterized protein</fullName>
    </submittedName>
</protein>
<keyword evidence="1" id="KW-1133">Transmembrane helix</keyword>
<reference evidence="2" key="1">
    <citation type="submission" date="2022-01" db="EMBL/GenBank/DDBJ databases">
        <authorList>
            <person name="King R."/>
        </authorList>
    </citation>
    <scope>NUCLEOTIDE SEQUENCE</scope>
</reference>
<name>A0A9P0HQJ6_NEZVI</name>
<keyword evidence="3" id="KW-1185">Reference proteome</keyword>
<sequence>MLNYVSRIRTTQLIYPSPFMMKLLIFAFIITYLAVDALYHRNTSWCQTCELTEVEPCPYYLIYDPRCGKQEIKGGKWLYTVFSSQCEMDNANLRGGGWKPCCWFKGMPSKSEVFYPLKEK</sequence>
<organism evidence="2 3">
    <name type="scientific">Nezara viridula</name>
    <name type="common">Southern green stink bug</name>
    <name type="synonym">Cimex viridulus</name>
    <dbReference type="NCBI Taxonomy" id="85310"/>
    <lineage>
        <taxon>Eukaryota</taxon>
        <taxon>Metazoa</taxon>
        <taxon>Ecdysozoa</taxon>
        <taxon>Arthropoda</taxon>
        <taxon>Hexapoda</taxon>
        <taxon>Insecta</taxon>
        <taxon>Pterygota</taxon>
        <taxon>Neoptera</taxon>
        <taxon>Paraneoptera</taxon>
        <taxon>Hemiptera</taxon>
        <taxon>Heteroptera</taxon>
        <taxon>Panheteroptera</taxon>
        <taxon>Pentatomomorpha</taxon>
        <taxon>Pentatomoidea</taxon>
        <taxon>Pentatomidae</taxon>
        <taxon>Pentatominae</taxon>
        <taxon>Nezara</taxon>
    </lineage>
</organism>
<dbReference type="AlphaFoldDB" id="A0A9P0HQJ6"/>
<accession>A0A9P0HQJ6</accession>
<feature type="transmembrane region" description="Helical" evidence="1">
    <location>
        <begin position="21"/>
        <end position="39"/>
    </location>
</feature>
<evidence type="ECO:0000313" key="3">
    <source>
        <dbReference type="Proteomes" id="UP001152798"/>
    </source>
</evidence>
<proteinExistence type="predicted"/>
<dbReference type="EMBL" id="OV725083">
    <property type="protein sequence ID" value="CAH1407160.1"/>
    <property type="molecule type" value="Genomic_DNA"/>
</dbReference>
<dbReference type="OrthoDB" id="10445872at2759"/>
<evidence type="ECO:0000256" key="1">
    <source>
        <dbReference type="SAM" id="Phobius"/>
    </source>
</evidence>
<gene>
    <name evidence="2" type="ORF">NEZAVI_LOCUS14944</name>
</gene>
<keyword evidence="1" id="KW-0812">Transmembrane</keyword>
<keyword evidence="1" id="KW-0472">Membrane</keyword>
<dbReference type="Proteomes" id="UP001152798">
    <property type="component" value="Chromosome 7"/>
</dbReference>